<dbReference type="AntiFam" id="ANF00260">
    <property type="entry name" value="Protein of unknown function (DUF2575)"/>
</dbReference>
<accession>A0A4P8QZ87</accession>
<evidence type="ECO:0000313" key="2">
    <source>
        <dbReference type="Proteomes" id="UP000299580"/>
    </source>
</evidence>
<dbReference type="AlphaFoldDB" id="A0A4P8QZ87"/>
<evidence type="ECO:0000313" key="1">
    <source>
        <dbReference type="EMBL" id="QCR09625.1"/>
    </source>
</evidence>
<proteinExistence type="predicted"/>
<sequence length="40" mass="4357">MIRAKTAKIATASKMLTAKGVNRGLTLLAVQGIIRRFPLF</sequence>
<keyword evidence="2" id="KW-1185">Reference proteome</keyword>
<gene>
    <name evidence="1" type="ORF">EH207_14500</name>
</gene>
<name>A0A4P8QZ87_9GAMM</name>
<organism evidence="1 2">
    <name type="scientific">Brenneria rubrifaciens</name>
    <dbReference type="NCBI Taxonomy" id="55213"/>
    <lineage>
        <taxon>Bacteria</taxon>
        <taxon>Pseudomonadati</taxon>
        <taxon>Pseudomonadota</taxon>
        <taxon>Gammaproteobacteria</taxon>
        <taxon>Enterobacterales</taxon>
        <taxon>Pectobacteriaceae</taxon>
        <taxon>Brenneria</taxon>
    </lineage>
</organism>
<dbReference type="EMBL" id="CP034035">
    <property type="protein sequence ID" value="QCR09625.1"/>
    <property type="molecule type" value="Genomic_DNA"/>
</dbReference>
<dbReference type="Proteomes" id="UP000299580">
    <property type="component" value="Chromosome"/>
</dbReference>
<dbReference type="KEGG" id="brb:EH207_14500"/>
<protein>
    <submittedName>
        <fullName evidence="1">DUF2575 domain-containing protein</fullName>
    </submittedName>
</protein>
<dbReference type="OrthoDB" id="6637321at2"/>
<reference evidence="1 2" key="1">
    <citation type="submission" date="2018-11" db="EMBL/GenBank/DDBJ databases">
        <title>Genome sequences of Brenneria nigrifluens and Brenneria rubrifaciens.</title>
        <authorList>
            <person name="Poret-Peterson A.T."/>
            <person name="McClean A.E."/>
            <person name="Kluepfel D.A."/>
        </authorList>
    </citation>
    <scope>NUCLEOTIDE SEQUENCE [LARGE SCALE GENOMIC DNA]</scope>
    <source>
        <strain evidence="1 2">6D370</strain>
    </source>
</reference>